<feature type="active site" description="Nucleophile" evidence="7">
    <location>
        <position position="345"/>
    </location>
</feature>
<dbReference type="CDD" id="cd13432">
    <property type="entry name" value="LDT_IgD_like_2"/>
    <property type="match status" value="1"/>
</dbReference>
<dbReference type="EMBL" id="JAGSOV010000040">
    <property type="protein sequence ID" value="MCO1657242.1"/>
    <property type="molecule type" value="Genomic_DNA"/>
</dbReference>
<dbReference type="Pfam" id="PF17964">
    <property type="entry name" value="Big_10"/>
    <property type="match status" value="1"/>
</dbReference>
<keyword evidence="2" id="KW-0808">Transferase</keyword>
<keyword evidence="6 7" id="KW-0961">Cell wall biogenesis/degradation</keyword>
<evidence type="ECO:0000256" key="3">
    <source>
        <dbReference type="ARBA" id="ARBA00022960"/>
    </source>
</evidence>
<feature type="domain" description="L,D-TPase catalytic" evidence="10">
    <location>
        <begin position="249"/>
        <end position="369"/>
    </location>
</feature>
<evidence type="ECO:0000256" key="5">
    <source>
        <dbReference type="ARBA" id="ARBA00023315"/>
    </source>
</evidence>
<keyword evidence="9" id="KW-0732">Signal</keyword>
<feature type="region of interest" description="Disordered" evidence="8">
    <location>
        <begin position="87"/>
        <end position="109"/>
    </location>
</feature>
<evidence type="ECO:0000313" key="12">
    <source>
        <dbReference type="Proteomes" id="UP001165283"/>
    </source>
</evidence>
<keyword evidence="5" id="KW-0012">Acyltransferase</keyword>
<dbReference type="CDD" id="cd16913">
    <property type="entry name" value="YkuD_like"/>
    <property type="match status" value="1"/>
</dbReference>
<feature type="active site" description="Proton donor/acceptor" evidence="7">
    <location>
        <position position="327"/>
    </location>
</feature>
<gene>
    <name evidence="11" type="ORF">KDL28_19475</name>
</gene>
<dbReference type="InterPro" id="IPR038063">
    <property type="entry name" value="Transpep_catalytic_dom"/>
</dbReference>
<evidence type="ECO:0000256" key="7">
    <source>
        <dbReference type="PROSITE-ProRule" id="PRU01373"/>
    </source>
</evidence>
<dbReference type="InterPro" id="IPR005490">
    <property type="entry name" value="LD_TPept_cat_dom"/>
</dbReference>
<dbReference type="Pfam" id="PF03734">
    <property type="entry name" value="YkuD"/>
    <property type="match status" value="1"/>
</dbReference>
<feature type="compositionally biased region" description="Low complexity" evidence="8">
    <location>
        <begin position="29"/>
        <end position="47"/>
    </location>
</feature>
<comment type="pathway">
    <text evidence="1 7">Cell wall biogenesis; peptidoglycan biosynthesis.</text>
</comment>
<sequence length="398" mass="41937">MRRILLILAVVVIGSLGVVTAASGGQLPTGGPSAAPSGPGEPDGRAPAAPAVLAYAPAAGAADSSPAEPATVSVTGGTLTDVTLENAEGEAVEGEFNAERTSWSTTEPLGYDATYTWSGTATGGDGATVPLAGSFGTLTPEKVVRGQINIGDDRTVGVAAPIRIQFNDHVEDRAAVEKALKVETSTPVEGSWGWLPDEGGGSRVDYRPKEYWPAYTDVTVTADLYGVAYGDGRYGAADVTSSFRIGREQIVKADAASYRMLVFRDGQQVADYPASYGLDSDPDRNTRSGIHVVSEKFTDKRMTSERYGYDLIEKWAVRISNNGEFVHANPASAAAQGSANVSHGCINLSTEDAKAYYDTAIYGDPVEVSGTGVELSPRDGDIADWTYSWDEWTRMSAL</sequence>
<dbReference type="Gene3D" id="2.60.40.3710">
    <property type="match status" value="1"/>
</dbReference>
<evidence type="ECO:0000256" key="1">
    <source>
        <dbReference type="ARBA" id="ARBA00004752"/>
    </source>
</evidence>
<comment type="caution">
    <text evidence="11">The sequence shown here is derived from an EMBL/GenBank/DDBJ whole genome shotgun (WGS) entry which is preliminary data.</text>
</comment>
<reference evidence="11" key="1">
    <citation type="submission" date="2021-04" db="EMBL/GenBank/DDBJ databases">
        <title>Pseudonocardia sp. nov., isolated from sandy soil of mangrove forest.</title>
        <authorList>
            <person name="Zan Z."/>
            <person name="Huang R."/>
            <person name="Liu W."/>
        </authorList>
    </citation>
    <scope>NUCLEOTIDE SEQUENCE</scope>
    <source>
        <strain evidence="11">S2-4</strain>
    </source>
</reference>
<proteinExistence type="predicted"/>
<keyword evidence="3 7" id="KW-0133">Cell shape</keyword>
<evidence type="ECO:0000259" key="10">
    <source>
        <dbReference type="PROSITE" id="PS52029"/>
    </source>
</evidence>
<dbReference type="Gene3D" id="2.60.40.3780">
    <property type="match status" value="1"/>
</dbReference>
<evidence type="ECO:0000256" key="4">
    <source>
        <dbReference type="ARBA" id="ARBA00022984"/>
    </source>
</evidence>
<evidence type="ECO:0000256" key="9">
    <source>
        <dbReference type="SAM" id="SignalP"/>
    </source>
</evidence>
<dbReference type="Gene3D" id="2.40.440.10">
    <property type="entry name" value="L,D-transpeptidase catalytic domain-like"/>
    <property type="match status" value="1"/>
</dbReference>
<dbReference type="RefSeq" id="WP_252440744.1">
    <property type="nucleotide sequence ID" value="NZ_JAGSOV010000040.1"/>
</dbReference>
<dbReference type="PANTHER" id="PTHR30582">
    <property type="entry name" value="L,D-TRANSPEPTIDASE"/>
    <property type="match status" value="1"/>
</dbReference>
<organism evidence="11 12">
    <name type="scientific">Pseudonocardia humida</name>
    <dbReference type="NCBI Taxonomy" id="2800819"/>
    <lineage>
        <taxon>Bacteria</taxon>
        <taxon>Bacillati</taxon>
        <taxon>Actinomycetota</taxon>
        <taxon>Actinomycetes</taxon>
        <taxon>Pseudonocardiales</taxon>
        <taxon>Pseudonocardiaceae</taxon>
        <taxon>Pseudonocardia</taxon>
    </lineage>
</organism>
<evidence type="ECO:0000313" key="11">
    <source>
        <dbReference type="EMBL" id="MCO1657242.1"/>
    </source>
</evidence>
<feature type="region of interest" description="Disordered" evidence="8">
    <location>
        <begin position="24"/>
        <end position="47"/>
    </location>
</feature>
<dbReference type="InterPro" id="IPR041280">
    <property type="entry name" value="Big_10"/>
</dbReference>
<keyword evidence="12" id="KW-1185">Reference proteome</keyword>
<keyword evidence="4 7" id="KW-0573">Peptidoglycan synthesis</keyword>
<evidence type="ECO:0000256" key="6">
    <source>
        <dbReference type="ARBA" id="ARBA00023316"/>
    </source>
</evidence>
<dbReference type="InterPro" id="IPR050979">
    <property type="entry name" value="LD-transpeptidase"/>
</dbReference>
<evidence type="ECO:0000256" key="2">
    <source>
        <dbReference type="ARBA" id="ARBA00022679"/>
    </source>
</evidence>
<evidence type="ECO:0000256" key="8">
    <source>
        <dbReference type="SAM" id="MobiDB-lite"/>
    </source>
</evidence>
<dbReference type="Proteomes" id="UP001165283">
    <property type="component" value="Unassembled WGS sequence"/>
</dbReference>
<accession>A0ABT1A2M7</accession>
<feature type="chain" id="PRO_5045680807" evidence="9">
    <location>
        <begin position="22"/>
        <end position="398"/>
    </location>
</feature>
<dbReference type="SUPFAM" id="SSF141523">
    <property type="entry name" value="L,D-transpeptidase catalytic domain-like"/>
    <property type="match status" value="1"/>
</dbReference>
<dbReference type="PANTHER" id="PTHR30582:SF2">
    <property type="entry name" value="L,D-TRANSPEPTIDASE YCIB-RELATED"/>
    <property type="match status" value="1"/>
</dbReference>
<name>A0ABT1A2M7_9PSEU</name>
<dbReference type="PROSITE" id="PS52029">
    <property type="entry name" value="LD_TPASE"/>
    <property type="match status" value="1"/>
</dbReference>
<feature type="signal peptide" evidence="9">
    <location>
        <begin position="1"/>
        <end position="21"/>
    </location>
</feature>
<protein>
    <submittedName>
        <fullName evidence="11">L,D-transpeptidase family protein</fullName>
    </submittedName>
</protein>